<evidence type="ECO:0000313" key="1">
    <source>
        <dbReference type="EMBL" id="SMP46800.1"/>
    </source>
</evidence>
<name>A0ABY1PVU8_9BACT</name>
<sequence length="81" mass="9248">MDFHSLPLTQAARRGCTHEVRHFGKLFLGRNLREMVRVEGNPGRSPCCGRMATPVEQKPRMLRFGNLNGYSVRLLRIHCLG</sequence>
<accession>A0ABY1PVU8</accession>
<comment type="caution">
    <text evidence="1">The sequence shown here is derived from an EMBL/GenBank/DDBJ whole genome shotgun (WGS) entry which is preliminary data.</text>
</comment>
<dbReference type="EMBL" id="FXUG01000002">
    <property type="protein sequence ID" value="SMP46800.1"/>
    <property type="molecule type" value="Genomic_DNA"/>
</dbReference>
<evidence type="ECO:0000313" key="2">
    <source>
        <dbReference type="Proteomes" id="UP001158067"/>
    </source>
</evidence>
<reference evidence="1 2" key="1">
    <citation type="submission" date="2017-05" db="EMBL/GenBank/DDBJ databases">
        <authorList>
            <person name="Varghese N."/>
            <person name="Submissions S."/>
        </authorList>
    </citation>
    <scope>NUCLEOTIDE SEQUENCE [LARGE SCALE GENOMIC DNA]</scope>
    <source>
        <strain evidence="1 2">DSM 25457</strain>
    </source>
</reference>
<evidence type="ECO:0008006" key="3">
    <source>
        <dbReference type="Google" id="ProtNLM"/>
    </source>
</evidence>
<organism evidence="1 2">
    <name type="scientific">Neorhodopirellula lusitana</name>
    <dbReference type="NCBI Taxonomy" id="445327"/>
    <lineage>
        <taxon>Bacteria</taxon>
        <taxon>Pseudomonadati</taxon>
        <taxon>Planctomycetota</taxon>
        <taxon>Planctomycetia</taxon>
        <taxon>Pirellulales</taxon>
        <taxon>Pirellulaceae</taxon>
        <taxon>Neorhodopirellula</taxon>
    </lineage>
</organism>
<protein>
    <recommendedName>
        <fullName evidence="3">Transposase</fullName>
    </recommendedName>
</protein>
<keyword evidence="2" id="KW-1185">Reference proteome</keyword>
<proteinExistence type="predicted"/>
<gene>
    <name evidence="1" type="ORF">SAMN06265222_102180</name>
</gene>
<dbReference type="Proteomes" id="UP001158067">
    <property type="component" value="Unassembled WGS sequence"/>
</dbReference>